<comment type="caution">
    <text evidence="1">The sequence shown here is derived from an EMBL/GenBank/DDBJ whole genome shotgun (WGS) entry which is preliminary data.</text>
</comment>
<name>A0A3R8Q1E3_9FLAO</name>
<dbReference type="AlphaFoldDB" id="A0A3R8Q1E3"/>
<organism evidence="1 2">
    <name type="scientific">Maribacter algicola</name>
    <dbReference type="NCBI Taxonomy" id="2498892"/>
    <lineage>
        <taxon>Bacteria</taxon>
        <taxon>Pseudomonadati</taxon>
        <taxon>Bacteroidota</taxon>
        <taxon>Flavobacteriia</taxon>
        <taxon>Flavobacteriales</taxon>
        <taxon>Flavobacteriaceae</taxon>
        <taxon>Maribacter</taxon>
    </lineage>
</organism>
<keyword evidence="2" id="KW-1185">Reference proteome</keyword>
<evidence type="ECO:0008006" key="3">
    <source>
        <dbReference type="Google" id="ProtNLM"/>
    </source>
</evidence>
<dbReference type="EMBL" id="QUSX01000003">
    <property type="protein sequence ID" value="RRQ47899.1"/>
    <property type="molecule type" value="Genomic_DNA"/>
</dbReference>
<evidence type="ECO:0000313" key="1">
    <source>
        <dbReference type="EMBL" id="RRQ47899.1"/>
    </source>
</evidence>
<evidence type="ECO:0000313" key="2">
    <source>
        <dbReference type="Proteomes" id="UP000286990"/>
    </source>
</evidence>
<dbReference type="RefSeq" id="WP_125223939.1">
    <property type="nucleotide sequence ID" value="NZ_QUSX01000003.1"/>
</dbReference>
<proteinExistence type="predicted"/>
<accession>A0A3R8Q1E3</accession>
<protein>
    <recommendedName>
        <fullName evidence="3">Erythromycin esterase family protein</fullName>
    </recommendedName>
</protein>
<reference evidence="2" key="1">
    <citation type="submission" date="2018-12" db="EMBL/GenBank/DDBJ databases">
        <title>Maribacter lutimaris sp. nov., isolated from marine sediment.</title>
        <authorList>
            <person name="Kim K.K."/>
        </authorList>
    </citation>
    <scope>NUCLEOTIDE SEQUENCE [LARGE SCALE GENOMIC DNA]</scope>
    <source>
        <strain evidence="2">PoM-212</strain>
    </source>
</reference>
<gene>
    <name evidence="1" type="ORF">DZC72_16225</name>
</gene>
<sequence>MKHSILVLFTLLSLIGFSQTKLEYLQNNRFDLTKSGFDFPQKKFQLMGFGAYHGSQKTETTEIALIESLTKDGTIKYYLPETDFSIAHYFNEYLKTGDTLLLKELVEHYGSRVPQDKSIATYTKWKNLKTLNDGLSEKNKLTVVGVDLLVSYKYTAKHVLELIDRKEHDRKSVKDLAKMVENDTVNFFPYSASFSKSVLENFVEDYENHSTEFEISIEDKFAFAHIIKNLKETFVDFDNPLKRERLMYENYVALRKHYQFEKKPQFARFGFFHLEKQWEGKNPSFFVQLIENGIIDRDKIISVIGYLTESRVLWGRVFDDNGNYKDYNTEGGYGIGDYENEYFLGIDNLKESKVSDITLFRLNQAQTPYSDGIPDLMEIVMTDEKSNGELVKGKSTTEYLDYAVLISNSEASIPIEEMDKKTLPIQVHN</sequence>
<dbReference type="SUPFAM" id="SSF159501">
    <property type="entry name" value="EreA/ChaN-like"/>
    <property type="match status" value="1"/>
</dbReference>
<dbReference type="OrthoDB" id="1112626at2"/>
<dbReference type="Proteomes" id="UP000286990">
    <property type="component" value="Unassembled WGS sequence"/>
</dbReference>